<dbReference type="Proteomes" id="UP000005408">
    <property type="component" value="Unassembled WGS sequence"/>
</dbReference>
<keyword evidence="1" id="KW-0812">Transmembrane</keyword>
<name>A0A8W8M8Q9_MAGGI</name>
<evidence type="ECO:0000313" key="3">
    <source>
        <dbReference type="EnsemblMetazoa" id="G32315.1:cds"/>
    </source>
</evidence>
<evidence type="ECO:0000313" key="4">
    <source>
        <dbReference type="Proteomes" id="UP000005408"/>
    </source>
</evidence>
<feature type="chain" id="PRO_5036497262" description="CUB domain-containing protein" evidence="2">
    <location>
        <begin position="24"/>
        <end position="476"/>
    </location>
</feature>
<keyword evidence="4" id="KW-1185">Reference proteome</keyword>
<evidence type="ECO:0000256" key="1">
    <source>
        <dbReference type="SAM" id="Phobius"/>
    </source>
</evidence>
<feature type="transmembrane region" description="Helical" evidence="1">
    <location>
        <begin position="389"/>
        <end position="411"/>
    </location>
</feature>
<protein>
    <recommendedName>
        <fullName evidence="5">CUB domain-containing protein</fullName>
    </recommendedName>
</protein>
<keyword evidence="1" id="KW-1133">Transmembrane helix</keyword>
<dbReference type="EnsemblMetazoa" id="G32315.1">
    <property type="protein sequence ID" value="G32315.1:cds"/>
    <property type="gene ID" value="G32315"/>
</dbReference>
<evidence type="ECO:0000256" key="2">
    <source>
        <dbReference type="SAM" id="SignalP"/>
    </source>
</evidence>
<accession>A0A8W8M8Q9</accession>
<dbReference type="CDD" id="cd22823">
    <property type="entry name" value="Gal_Rha_Lectin"/>
    <property type="match status" value="1"/>
</dbReference>
<keyword evidence="1" id="KW-0472">Membrane</keyword>
<feature type="signal peptide" evidence="2">
    <location>
        <begin position="1"/>
        <end position="23"/>
    </location>
</feature>
<sequence length="476" mass="52302">MANEFLLRLFSLICFELMRDSESLQTYTLQACYGNGFEDFLSPTCPSGSTIYVYDVYTYSKRKDRNCPTIADQTNRNITYCCNYVNETEDCGKRYYGTAAPYEHEHYSRCSGRQTCIPGVQASWNSTDDVCDSAIFMERSNYMKMWYNCLPDSGLVSISNTTFTAQSIYLSSEGYPLEMPSCDSTSGSACTISSSGVSTIRITGFDLQFSERSGECKQRLLITDGSLISDVACDDVNNFARSVLYTSQSTRIELRLDNADTSTGGKFWIHLEATDLAEHITIECQHRSPEVSCNETFTIISPGTVTTGTTTSRTTLIPSPTAAGASSSDDVITTRISGTSPTTAKYASISSIVTTNNVTNGTQSNLNTTISYSKGQRTKDSQDGGDSTLVYIPVILLVLVAVAGFISYLYWKHKKKKANQVVDETLDPALQSHLPVITSLPPSVSTPVAWNGHGANTNNKLNKYEKEPTLFSLKIN</sequence>
<proteinExistence type="predicted"/>
<keyword evidence="2" id="KW-0732">Signal</keyword>
<evidence type="ECO:0008006" key="5">
    <source>
        <dbReference type="Google" id="ProtNLM"/>
    </source>
</evidence>
<organism evidence="3 4">
    <name type="scientific">Magallana gigas</name>
    <name type="common">Pacific oyster</name>
    <name type="synonym">Crassostrea gigas</name>
    <dbReference type="NCBI Taxonomy" id="29159"/>
    <lineage>
        <taxon>Eukaryota</taxon>
        <taxon>Metazoa</taxon>
        <taxon>Spiralia</taxon>
        <taxon>Lophotrochozoa</taxon>
        <taxon>Mollusca</taxon>
        <taxon>Bivalvia</taxon>
        <taxon>Autobranchia</taxon>
        <taxon>Pteriomorphia</taxon>
        <taxon>Ostreida</taxon>
        <taxon>Ostreoidea</taxon>
        <taxon>Ostreidae</taxon>
        <taxon>Magallana</taxon>
    </lineage>
</organism>
<reference evidence="3" key="1">
    <citation type="submission" date="2022-08" db="UniProtKB">
        <authorList>
            <consortium name="EnsemblMetazoa"/>
        </authorList>
    </citation>
    <scope>IDENTIFICATION</scope>
    <source>
        <strain evidence="3">05x7-T-G4-1.051#20</strain>
    </source>
</reference>
<dbReference type="AlphaFoldDB" id="A0A8W8M8Q9"/>